<dbReference type="CDD" id="cd05931">
    <property type="entry name" value="FAAL"/>
    <property type="match status" value="1"/>
</dbReference>
<dbReference type="SUPFAM" id="SSF56801">
    <property type="entry name" value="Acetyl-CoA synthetase-like"/>
    <property type="match status" value="1"/>
</dbReference>
<accession>B6IRU0</accession>
<dbReference type="eggNOG" id="COG0318">
    <property type="taxonomic scope" value="Bacteria"/>
</dbReference>
<dbReference type="InterPro" id="IPR040097">
    <property type="entry name" value="FAAL/FAAC"/>
</dbReference>
<dbReference type="KEGG" id="rce:RC1_0745"/>
<dbReference type="EMBL" id="CP000613">
    <property type="protein sequence ID" value="ACI98176.1"/>
    <property type="molecule type" value="Genomic_DNA"/>
</dbReference>
<evidence type="ECO:0000256" key="1">
    <source>
        <dbReference type="ARBA" id="ARBA00006432"/>
    </source>
</evidence>
<dbReference type="GO" id="GO:0005886">
    <property type="term" value="C:plasma membrane"/>
    <property type="evidence" value="ECO:0007669"/>
    <property type="project" value="TreeGrafter"/>
</dbReference>
<proteinExistence type="inferred from homology"/>
<dbReference type="InterPro" id="IPR042099">
    <property type="entry name" value="ANL_N_sf"/>
</dbReference>
<dbReference type="Gene3D" id="3.30.300.30">
    <property type="match status" value="1"/>
</dbReference>
<dbReference type="AlphaFoldDB" id="B6IRU0"/>
<dbReference type="Proteomes" id="UP000001591">
    <property type="component" value="Chromosome"/>
</dbReference>
<keyword evidence="5" id="KW-1185">Reference proteome</keyword>
<organism evidence="4 5">
    <name type="scientific">Rhodospirillum centenum (strain ATCC 51521 / SW)</name>
    <dbReference type="NCBI Taxonomy" id="414684"/>
    <lineage>
        <taxon>Bacteria</taxon>
        <taxon>Pseudomonadati</taxon>
        <taxon>Pseudomonadota</taxon>
        <taxon>Alphaproteobacteria</taxon>
        <taxon>Rhodospirillales</taxon>
        <taxon>Rhodospirillaceae</taxon>
        <taxon>Rhodospirillum</taxon>
    </lineage>
</organism>
<dbReference type="Pfam" id="PF00501">
    <property type="entry name" value="AMP-binding"/>
    <property type="match status" value="1"/>
</dbReference>
<dbReference type="GO" id="GO:0016874">
    <property type="term" value="F:ligase activity"/>
    <property type="evidence" value="ECO:0007669"/>
    <property type="project" value="UniProtKB-KW"/>
</dbReference>
<evidence type="ECO:0000313" key="4">
    <source>
        <dbReference type="EMBL" id="ACI98176.1"/>
    </source>
</evidence>
<evidence type="ECO:0000259" key="3">
    <source>
        <dbReference type="Pfam" id="PF00501"/>
    </source>
</evidence>
<dbReference type="PANTHER" id="PTHR22754">
    <property type="entry name" value="DISCO-INTERACTING PROTEIN 2 DIP2 -RELATED"/>
    <property type="match status" value="1"/>
</dbReference>
<dbReference type="OrthoDB" id="9803968at2"/>
<evidence type="ECO:0000256" key="2">
    <source>
        <dbReference type="ARBA" id="ARBA00022598"/>
    </source>
</evidence>
<dbReference type="Gene3D" id="3.40.50.12780">
    <property type="entry name" value="N-terminal domain of ligase-like"/>
    <property type="match status" value="1"/>
</dbReference>
<dbReference type="HOGENOM" id="CLU_000022_23_7_5"/>
<protein>
    <submittedName>
        <fullName evidence="4">Acyl-CoA synthetase, putative</fullName>
    </submittedName>
</protein>
<dbReference type="STRING" id="414684.RC1_0745"/>
<feature type="domain" description="AMP-dependent synthetase/ligase" evidence="3">
    <location>
        <begin position="49"/>
        <end position="424"/>
    </location>
</feature>
<dbReference type="GO" id="GO:0006633">
    <property type="term" value="P:fatty acid biosynthetic process"/>
    <property type="evidence" value="ECO:0007669"/>
    <property type="project" value="TreeGrafter"/>
</dbReference>
<keyword evidence="2" id="KW-0436">Ligase</keyword>
<sequence length="589" mass="62547">MQSPTPSESALPALRLADFDTVTEALDYAARGRSGLNFYSGKGELTEVLPYALLREQATDLARRMLNAGLRPGDTVAMIAETDGDFLRAFYACQYAGLVPAPMPLPAAFGGKDAYIDHIRRMIQSAGAAAALAPAFLLDWLNAAATGLDLKAVGTLAQFADVPAGGVDLPRVEPGALCYLQFSSGSTRFPLGVAVTQRALMANAAGITRHGLQVRPGDRCISWLPLYHDMGLVGFLLAPLTSQLSVDFLATREFARRPLLWLQLMTDNGATLSYSPSFGYELAARRAETASTATLDLSRWRVAGIGGDMVRPRVLSRFAEAFAPRGFRREAFVASYGMAEATLALSFAPLDRGIVTDTADLDRLENDGVAVPSGSEAARAREFVLCGPALPAHEIQVRGEDGTVLPERRVGRIFARGPSLMREYRDRPEETAQVLSADGWLDTGDLGYVADGQIVITGRAKDLILVNGRNIWPQDLEWTAETGVPSLRSGDTAAFSVDSDAGEAVTVLVQCRATDPEAREDLRRAVAGVLRAAHGLEVAVVLVPPHSLPQTSSGKLSRSRARQMFLAGAFAASAAPAGPAAASAPGPAA</sequence>
<name>B6IRU0_RHOCS</name>
<comment type="similarity">
    <text evidence="1">Belongs to the ATP-dependent AMP-binding enzyme family.</text>
</comment>
<dbReference type="NCBIfam" id="NF006624">
    <property type="entry name" value="PRK09192.1"/>
    <property type="match status" value="1"/>
</dbReference>
<dbReference type="PANTHER" id="PTHR22754:SF32">
    <property type="entry name" value="DISCO-INTERACTING PROTEIN 2"/>
    <property type="match status" value="1"/>
</dbReference>
<dbReference type="GO" id="GO:0070566">
    <property type="term" value="F:adenylyltransferase activity"/>
    <property type="evidence" value="ECO:0007669"/>
    <property type="project" value="TreeGrafter"/>
</dbReference>
<reference evidence="4 5" key="1">
    <citation type="journal article" date="2010" name="BMC Genomics">
        <title>Metabolic flexibility revealed in the genome of the cyst-forming alpha-1 proteobacterium Rhodospirillum centenum.</title>
        <authorList>
            <person name="Lu Y.K."/>
            <person name="Marden J."/>
            <person name="Han M."/>
            <person name="Swingley W.D."/>
            <person name="Mastrian S.D."/>
            <person name="Chowdhury S.R."/>
            <person name="Hao J."/>
            <person name="Helmy T."/>
            <person name="Kim S."/>
            <person name="Kurdoglu A.A."/>
            <person name="Matthies H.J."/>
            <person name="Rollo D."/>
            <person name="Stothard P."/>
            <person name="Blankenship R.E."/>
            <person name="Bauer C.E."/>
            <person name="Touchman J.W."/>
        </authorList>
    </citation>
    <scope>NUCLEOTIDE SEQUENCE [LARGE SCALE GENOMIC DNA]</scope>
    <source>
        <strain evidence="5">ATCC 51521 / SW</strain>
    </source>
</reference>
<gene>
    <name evidence="4" type="ordered locus">RC1_0745</name>
</gene>
<dbReference type="InterPro" id="IPR000873">
    <property type="entry name" value="AMP-dep_synth/lig_dom"/>
</dbReference>
<dbReference type="RefSeq" id="WP_012565967.1">
    <property type="nucleotide sequence ID" value="NC_011420.2"/>
</dbReference>
<evidence type="ECO:0000313" key="5">
    <source>
        <dbReference type="Proteomes" id="UP000001591"/>
    </source>
</evidence>
<dbReference type="InterPro" id="IPR045851">
    <property type="entry name" value="AMP-bd_C_sf"/>
</dbReference>